<dbReference type="InterPro" id="IPR029069">
    <property type="entry name" value="HotDog_dom_sf"/>
</dbReference>
<dbReference type="Proteomes" id="UP000503464">
    <property type="component" value="Chromosome"/>
</dbReference>
<evidence type="ECO:0000256" key="1">
    <source>
        <dbReference type="ARBA" id="ARBA00023239"/>
    </source>
</evidence>
<sequence length="195" mass="21890">MANYNKSLVQPNLLLKMGSWRAPIFMVDRIVDFSPGERGSITVIKHVTFNESYIPGHFPDNPVMPGVMIAEIFGQSSEYLSLLNDFCQLHERETQQPLKKFDEVSRALQTPEGTARVIAERARVLGVLASQDVKYKSMVAPGDTIEVNSRLAFADMNGFHHYEVEARVGRNVACVGRIVNFRTDRILAEGKGMYV</sequence>
<dbReference type="PANTHER" id="PTHR30272">
    <property type="entry name" value="3-HYDROXYACYL-[ACYL-CARRIER-PROTEIN] DEHYDRATASE"/>
    <property type="match status" value="1"/>
</dbReference>
<protein>
    <submittedName>
        <fullName evidence="3">3-hydroxyacyl-ACP dehydratase FabZ family protein</fullName>
        <ecNumber evidence="3">4.2.1.-</ecNumber>
    </submittedName>
    <submittedName>
        <fullName evidence="2">Beta-hydroxyacyl-ACP dehydratase</fullName>
    </submittedName>
</protein>
<dbReference type="GO" id="GO:0016829">
    <property type="term" value="F:lyase activity"/>
    <property type="evidence" value="ECO:0007669"/>
    <property type="project" value="UniProtKB-KW"/>
</dbReference>
<dbReference type="OrthoDB" id="9083192at2"/>
<organism evidence="2 4">
    <name type="scientific">Serratia fonticola</name>
    <dbReference type="NCBI Taxonomy" id="47917"/>
    <lineage>
        <taxon>Bacteria</taxon>
        <taxon>Pseudomonadati</taxon>
        <taxon>Pseudomonadota</taxon>
        <taxon>Gammaproteobacteria</taxon>
        <taxon>Enterobacterales</taxon>
        <taxon>Yersiniaceae</taxon>
        <taxon>Serratia</taxon>
    </lineage>
</organism>
<evidence type="ECO:0000313" key="2">
    <source>
        <dbReference type="EMBL" id="QKJ59129.1"/>
    </source>
</evidence>
<dbReference type="EMBL" id="CP133586">
    <property type="protein sequence ID" value="WMT12352.1"/>
    <property type="molecule type" value="Genomic_DNA"/>
</dbReference>
<dbReference type="PANTHER" id="PTHR30272:SF1">
    <property type="entry name" value="3-HYDROXYACYL-[ACYL-CARRIER-PROTEIN] DEHYDRATASE"/>
    <property type="match status" value="1"/>
</dbReference>
<dbReference type="AlphaFoldDB" id="A0A0U4HIX7"/>
<gene>
    <name evidence="2" type="ORF">G9399_13145</name>
    <name evidence="3" type="ORF">RFB13_13800</name>
</gene>
<dbReference type="RefSeq" id="WP_021806448.1">
    <property type="nucleotide sequence ID" value="NZ_CAMISI010000002.1"/>
</dbReference>
<keyword evidence="1 3" id="KW-0456">Lyase</keyword>
<dbReference type="EC" id="4.2.1.-" evidence="3"/>
<dbReference type="Gene3D" id="3.10.129.10">
    <property type="entry name" value="Hotdog Thioesterase"/>
    <property type="match status" value="1"/>
</dbReference>
<accession>A0A0U4HIX7</accession>
<reference evidence="2" key="2">
    <citation type="submission" date="2022-06" db="EMBL/GenBank/DDBJ databases">
        <title>Genome sequences of seven Enterobacteriaceae strains isolated from Canadian wastewater treatment facilities.</title>
        <authorList>
            <person name="Huang H."/>
            <person name="Chmara J.T."/>
            <person name="Duceppe M.-O."/>
        </authorList>
    </citation>
    <scope>NUCLEOTIDE SEQUENCE</scope>
    <source>
        <strain evidence="2">HH13</strain>
    </source>
</reference>
<dbReference type="CDD" id="cd01288">
    <property type="entry name" value="FabZ"/>
    <property type="match status" value="1"/>
</dbReference>
<dbReference type="Pfam" id="PF07977">
    <property type="entry name" value="FabA"/>
    <property type="match status" value="1"/>
</dbReference>
<evidence type="ECO:0000313" key="3">
    <source>
        <dbReference type="EMBL" id="WMT12352.1"/>
    </source>
</evidence>
<dbReference type="EMBL" id="CP054160">
    <property type="protein sequence ID" value="QKJ59129.1"/>
    <property type="molecule type" value="Genomic_DNA"/>
</dbReference>
<dbReference type="Proteomes" id="UP001235341">
    <property type="component" value="Chromosome"/>
</dbReference>
<dbReference type="SUPFAM" id="SSF54637">
    <property type="entry name" value="Thioesterase/thiol ester dehydrase-isomerase"/>
    <property type="match status" value="1"/>
</dbReference>
<evidence type="ECO:0000313" key="4">
    <source>
        <dbReference type="Proteomes" id="UP000503464"/>
    </source>
</evidence>
<dbReference type="InterPro" id="IPR013114">
    <property type="entry name" value="FabA_FabZ"/>
</dbReference>
<evidence type="ECO:0000313" key="5">
    <source>
        <dbReference type="Proteomes" id="UP001235341"/>
    </source>
</evidence>
<reference evidence="4" key="1">
    <citation type="submission" date="2020-03" db="EMBL/GenBank/DDBJ databases">
        <title>Genome sequences of seven Enterobacteriaceae strains isolated from Canadian wastewater treatment facilities.</title>
        <authorList>
            <person name="Huang H."/>
            <person name="Chmara J.T."/>
            <person name="Duceppe M.-O."/>
        </authorList>
    </citation>
    <scope>NUCLEOTIDE SEQUENCE [LARGE SCALE GENOMIC DNA]</scope>
    <source>
        <strain evidence="4">Biosolid 3</strain>
    </source>
</reference>
<keyword evidence="5" id="KW-1185">Reference proteome</keyword>
<name>A0A0U4HIX7_SERFO</name>
<reference evidence="3 5" key="3">
    <citation type="submission" date="2023-08" db="EMBL/GenBank/DDBJ databases">
        <title>Complete Genome and Methylome dissection of Serratia fonticola NEB369.</title>
        <authorList>
            <person name="Fomenkov A."/>
            <person name="Roberts R.D."/>
        </authorList>
    </citation>
    <scope>NUCLEOTIDE SEQUENCE [LARGE SCALE GENOMIC DNA]</scope>
    <source>
        <strain evidence="3 5">NEB369</strain>
    </source>
</reference>
<dbReference type="KEGG" id="sfg:AV650_17075"/>
<proteinExistence type="predicted"/>